<dbReference type="OrthoDB" id="65783at2"/>
<keyword evidence="1" id="KW-0175">Coiled coil</keyword>
<dbReference type="PROSITE" id="PS51736">
    <property type="entry name" value="RECOMBINASES_3"/>
    <property type="match status" value="1"/>
</dbReference>
<feature type="coiled-coil region" evidence="1">
    <location>
        <begin position="398"/>
        <end position="496"/>
    </location>
</feature>
<dbReference type="PANTHER" id="PTHR30461">
    <property type="entry name" value="DNA-INVERTASE FROM LAMBDOID PROPHAGE"/>
    <property type="match status" value="1"/>
</dbReference>
<dbReference type="SUPFAM" id="SSF53041">
    <property type="entry name" value="Resolvase-like"/>
    <property type="match status" value="1"/>
</dbReference>
<evidence type="ECO:0000313" key="5">
    <source>
        <dbReference type="Proteomes" id="UP000268829"/>
    </source>
</evidence>
<dbReference type="InterPro" id="IPR006119">
    <property type="entry name" value="Resolv_N"/>
</dbReference>
<dbReference type="Pfam" id="PF13408">
    <property type="entry name" value="Zn_ribbon_recom"/>
    <property type="match status" value="1"/>
</dbReference>
<evidence type="ECO:0000259" key="3">
    <source>
        <dbReference type="PROSITE" id="PS51737"/>
    </source>
</evidence>
<evidence type="ECO:0000256" key="1">
    <source>
        <dbReference type="SAM" id="Coils"/>
    </source>
</evidence>
<gene>
    <name evidence="4" type="ORF">EDM57_04190</name>
</gene>
<organism evidence="4 5">
    <name type="scientific">Brevibacillus gelatini</name>
    <dbReference type="NCBI Taxonomy" id="1655277"/>
    <lineage>
        <taxon>Bacteria</taxon>
        <taxon>Bacillati</taxon>
        <taxon>Bacillota</taxon>
        <taxon>Bacilli</taxon>
        <taxon>Bacillales</taxon>
        <taxon>Paenibacillaceae</taxon>
        <taxon>Brevibacillus</taxon>
    </lineage>
</organism>
<feature type="domain" description="Recombinase" evidence="3">
    <location>
        <begin position="164"/>
        <end position="288"/>
    </location>
</feature>
<accession>A0A3M8B7D9</accession>
<dbReference type="Gene3D" id="3.90.1750.20">
    <property type="entry name" value="Putative Large Serine Recombinase, Chain B, Domain 2"/>
    <property type="match status" value="1"/>
</dbReference>
<dbReference type="InterPro" id="IPR025827">
    <property type="entry name" value="Zn_ribbon_recom_dom"/>
</dbReference>
<sequence length="541" mass="63548">MKKRVWALYRVSTEKQAIEDDIPMQRNAVRKFVQKRPDWELLEELSELGVSGFKKSVQERDKLQVIKKAAEEGKFDILIVWKDDRLGRNKFEIPFMLEFLKKQGVEVWSVEDGILNNNEKHEDSLLSFLRFWVAEGESKKTSIRVSEALKQMNEQGRWTGGNIPFGYEMFDTGIKHPKYDKTIKDLMISENESKIVKLIFYLVVEKGYGADRITNFLNENSFLSKDGKKWRSNAVRRILRNPIYIGRQRYNTADKDGIKLKPFREDLVIIPEDIFNKTQKILDVRNKKIKINEPINVPSTSANLLLSGLARCGYCGSKLYADSSTKTRTRLDGTKASYTYWRYVCRESLHHRETHPKSYFGAKKFDYRTESEIIKLLNIISNSDEFNNLVTDVFDSIYEQKQFQIKNLEKEKQNLNLQLEAIKNLIVKIALGESKLTEDYVMEQIRLKESEIDNCQKLIDQYKAELGKADERKKEIDKLKKAMEEWEDKYRRGDHDTKKMMLANAVNRVYFFDKKIDVKLRTEFDEILQKLMKTGDYSMGK</sequence>
<evidence type="ECO:0008006" key="6">
    <source>
        <dbReference type="Google" id="ProtNLM"/>
    </source>
</evidence>
<dbReference type="RefSeq" id="WP_122903515.1">
    <property type="nucleotide sequence ID" value="NZ_RHHS01000013.1"/>
</dbReference>
<dbReference type="InterPro" id="IPR050639">
    <property type="entry name" value="SSR_resolvase"/>
</dbReference>
<dbReference type="InterPro" id="IPR036162">
    <property type="entry name" value="Resolvase-like_N_sf"/>
</dbReference>
<evidence type="ECO:0000259" key="2">
    <source>
        <dbReference type="PROSITE" id="PS51736"/>
    </source>
</evidence>
<dbReference type="InterPro" id="IPR011109">
    <property type="entry name" value="DNA_bind_recombinase_dom"/>
</dbReference>
<feature type="domain" description="Resolvase/invertase-type recombinase catalytic" evidence="2">
    <location>
        <begin position="4"/>
        <end position="156"/>
    </location>
</feature>
<dbReference type="Pfam" id="PF07508">
    <property type="entry name" value="Recombinase"/>
    <property type="match status" value="1"/>
</dbReference>
<dbReference type="SMART" id="SM00857">
    <property type="entry name" value="Resolvase"/>
    <property type="match status" value="1"/>
</dbReference>
<proteinExistence type="predicted"/>
<dbReference type="Pfam" id="PF00239">
    <property type="entry name" value="Resolvase"/>
    <property type="match status" value="1"/>
</dbReference>
<dbReference type="PANTHER" id="PTHR30461:SF23">
    <property type="entry name" value="DNA RECOMBINASE-RELATED"/>
    <property type="match status" value="1"/>
</dbReference>
<dbReference type="AlphaFoldDB" id="A0A3M8B7D9"/>
<dbReference type="InterPro" id="IPR038109">
    <property type="entry name" value="DNA_bind_recomb_sf"/>
</dbReference>
<dbReference type="Proteomes" id="UP000268829">
    <property type="component" value="Unassembled WGS sequence"/>
</dbReference>
<name>A0A3M8B7D9_9BACL</name>
<dbReference type="GO" id="GO:0003677">
    <property type="term" value="F:DNA binding"/>
    <property type="evidence" value="ECO:0007669"/>
    <property type="project" value="InterPro"/>
</dbReference>
<protein>
    <recommendedName>
        <fullName evidence="6">Recombinase family protein</fullName>
    </recommendedName>
</protein>
<dbReference type="EMBL" id="RHHS01000013">
    <property type="protein sequence ID" value="RNB59348.1"/>
    <property type="molecule type" value="Genomic_DNA"/>
</dbReference>
<dbReference type="Gene3D" id="3.40.50.1390">
    <property type="entry name" value="Resolvase, N-terminal catalytic domain"/>
    <property type="match status" value="1"/>
</dbReference>
<dbReference type="GO" id="GO:0000150">
    <property type="term" value="F:DNA strand exchange activity"/>
    <property type="evidence" value="ECO:0007669"/>
    <property type="project" value="InterPro"/>
</dbReference>
<keyword evidence="5" id="KW-1185">Reference proteome</keyword>
<reference evidence="4 5" key="1">
    <citation type="submission" date="2018-10" db="EMBL/GenBank/DDBJ databases">
        <title>Phylogenomics of Brevibacillus.</title>
        <authorList>
            <person name="Dunlap C."/>
        </authorList>
    </citation>
    <scope>NUCLEOTIDE SEQUENCE [LARGE SCALE GENOMIC DNA]</scope>
    <source>
        <strain evidence="4 5">DSM 100115</strain>
    </source>
</reference>
<comment type="caution">
    <text evidence="4">The sequence shown here is derived from an EMBL/GenBank/DDBJ whole genome shotgun (WGS) entry which is preliminary data.</text>
</comment>
<evidence type="ECO:0000313" key="4">
    <source>
        <dbReference type="EMBL" id="RNB59348.1"/>
    </source>
</evidence>
<dbReference type="CDD" id="cd00338">
    <property type="entry name" value="Ser_Recombinase"/>
    <property type="match status" value="1"/>
</dbReference>
<dbReference type="PROSITE" id="PS51737">
    <property type="entry name" value="RECOMBINASE_DNA_BIND"/>
    <property type="match status" value="1"/>
</dbReference>